<feature type="transmembrane region" description="Helical" evidence="1">
    <location>
        <begin position="57"/>
        <end position="86"/>
    </location>
</feature>
<dbReference type="OrthoDB" id="9782395at2"/>
<sequence>MNFVILLCITLCMTLILSLIIQKRNPTSLFMTIFFGATLIQFLLLLFMLFARYDEQLAIYLMLPFIIVFLFFSLFWIVILIVGIIINTHTVLKHERKSIANLLPVLTLVAAISIEILLMILNHYFKDHATIRLITTFVSASITYIVTIFIIYTCTAVLYKYMPTTQKMDYILVLGAGLNKNQVTPLLAGRIDAAMRFYIRQLRTKNKAATIIVCGGQGVDETISEAQAMHDYIVTYYGHDIRIYLEDESTTTAENFQFAEKKAIDQDGITGFSACHIALATSSYHLLRAGKIAQQQSIRAFGIGGKTKFYYIPTAFIREFIGYIVMKRRLHGCFLALLFVFLLLNQLL</sequence>
<dbReference type="InterPro" id="IPR051599">
    <property type="entry name" value="Cell_Envelope_Assoc"/>
</dbReference>
<organism evidence="3 4">
    <name type="scientific">Kurthia sibirica</name>
    <dbReference type="NCBI Taxonomy" id="202750"/>
    <lineage>
        <taxon>Bacteria</taxon>
        <taxon>Bacillati</taxon>
        <taxon>Bacillota</taxon>
        <taxon>Bacilli</taxon>
        <taxon>Bacillales</taxon>
        <taxon>Caryophanaceae</taxon>
        <taxon>Kurthia</taxon>
    </lineage>
</organism>
<keyword evidence="1" id="KW-0472">Membrane</keyword>
<dbReference type="PANTHER" id="PTHR30336:SF4">
    <property type="entry name" value="ENVELOPE BIOGENESIS FACTOR ELYC"/>
    <property type="match status" value="1"/>
</dbReference>
<evidence type="ECO:0000313" key="3">
    <source>
        <dbReference type="EMBL" id="PWI25390.1"/>
    </source>
</evidence>
<dbReference type="Pfam" id="PF02698">
    <property type="entry name" value="DUF218"/>
    <property type="match status" value="1"/>
</dbReference>
<dbReference type="EMBL" id="QFVR01000009">
    <property type="protein sequence ID" value="PWI25390.1"/>
    <property type="molecule type" value="Genomic_DNA"/>
</dbReference>
<dbReference type="InterPro" id="IPR014729">
    <property type="entry name" value="Rossmann-like_a/b/a_fold"/>
</dbReference>
<proteinExistence type="predicted"/>
<dbReference type="CDD" id="cd06259">
    <property type="entry name" value="YdcF-like"/>
    <property type="match status" value="1"/>
</dbReference>
<feature type="transmembrane region" description="Helical" evidence="1">
    <location>
        <begin position="98"/>
        <end position="121"/>
    </location>
</feature>
<evidence type="ECO:0000313" key="4">
    <source>
        <dbReference type="Proteomes" id="UP000245938"/>
    </source>
</evidence>
<dbReference type="GO" id="GO:0043164">
    <property type="term" value="P:Gram-negative-bacterium-type cell wall biogenesis"/>
    <property type="evidence" value="ECO:0007669"/>
    <property type="project" value="TreeGrafter"/>
</dbReference>
<dbReference type="InterPro" id="IPR003848">
    <property type="entry name" value="DUF218"/>
</dbReference>
<evidence type="ECO:0000259" key="2">
    <source>
        <dbReference type="Pfam" id="PF02698"/>
    </source>
</evidence>
<name>A0A2U3ALK4_9BACL</name>
<feature type="transmembrane region" description="Helical" evidence="1">
    <location>
        <begin position="133"/>
        <end position="162"/>
    </location>
</feature>
<keyword evidence="4" id="KW-1185">Reference proteome</keyword>
<reference evidence="3 4" key="1">
    <citation type="submission" date="2018-05" db="EMBL/GenBank/DDBJ databases">
        <title>Kurthia sibirica genome sequence.</title>
        <authorList>
            <person name="Maclea K.S."/>
            <person name="Goen A.E."/>
        </authorList>
    </citation>
    <scope>NUCLEOTIDE SEQUENCE [LARGE SCALE GENOMIC DNA]</scope>
    <source>
        <strain evidence="3 4">ATCC 49154</strain>
    </source>
</reference>
<keyword evidence="1" id="KW-1133">Transmembrane helix</keyword>
<keyword evidence="1" id="KW-0812">Transmembrane</keyword>
<feature type="domain" description="DUF218" evidence="2">
    <location>
        <begin position="169"/>
        <end position="322"/>
    </location>
</feature>
<comment type="caution">
    <text evidence="3">The sequence shown here is derived from an EMBL/GenBank/DDBJ whole genome shotgun (WGS) entry which is preliminary data.</text>
</comment>
<dbReference type="GO" id="GO:0000270">
    <property type="term" value="P:peptidoglycan metabolic process"/>
    <property type="evidence" value="ECO:0007669"/>
    <property type="project" value="TreeGrafter"/>
</dbReference>
<accession>A0A2U3ALK4</accession>
<dbReference type="Gene3D" id="3.40.50.620">
    <property type="entry name" value="HUPs"/>
    <property type="match status" value="1"/>
</dbReference>
<evidence type="ECO:0000256" key="1">
    <source>
        <dbReference type="SAM" id="Phobius"/>
    </source>
</evidence>
<feature type="transmembrane region" description="Helical" evidence="1">
    <location>
        <begin position="330"/>
        <end position="347"/>
    </location>
</feature>
<dbReference type="PANTHER" id="PTHR30336">
    <property type="entry name" value="INNER MEMBRANE PROTEIN, PROBABLE PERMEASE"/>
    <property type="match status" value="1"/>
</dbReference>
<dbReference type="GO" id="GO:0005886">
    <property type="term" value="C:plasma membrane"/>
    <property type="evidence" value="ECO:0007669"/>
    <property type="project" value="TreeGrafter"/>
</dbReference>
<feature type="transmembrane region" description="Helical" evidence="1">
    <location>
        <begin position="28"/>
        <end position="50"/>
    </location>
</feature>
<dbReference type="AlphaFoldDB" id="A0A2U3ALK4"/>
<gene>
    <name evidence="3" type="ORF">DEX24_08615</name>
</gene>
<dbReference type="RefSeq" id="WP_109306019.1">
    <property type="nucleotide sequence ID" value="NZ_BJUF01000033.1"/>
</dbReference>
<dbReference type="Proteomes" id="UP000245938">
    <property type="component" value="Unassembled WGS sequence"/>
</dbReference>
<protein>
    <recommendedName>
        <fullName evidence="2">DUF218 domain-containing protein</fullName>
    </recommendedName>
</protein>